<dbReference type="InterPro" id="IPR004593">
    <property type="entry name" value="SbcD"/>
</dbReference>
<dbReference type="GO" id="GO:0004519">
    <property type="term" value="F:endonuclease activity"/>
    <property type="evidence" value="ECO:0007669"/>
    <property type="project" value="InterPro"/>
</dbReference>
<dbReference type="CDD" id="cd00840">
    <property type="entry name" value="MPP_Mre11_N"/>
    <property type="match status" value="1"/>
</dbReference>
<gene>
    <name evidence="6" type="ORF">UFOPK1683_00818</name>
</gene>
<dbReference type="Gene3D" id="3.60.21.10">
    <property type="match status" value="1"/>
</dbReference>
<evidence type="ECO:0000256" key="3">
    <source>
        <dbReference type="ARBA" id="ARBA00022839"/>
    </source>
</evidence>
<evidence type="ECO:0000256" key="4">
    <source>
        <dbReference type="SAM" id="MobiDB-lite"/>
    </source>
</evidence>
<accession>A0A6J6EE58</accession>
<dbReference type="GO" id="GO:0006259">
    <property type="term" value="P:DNA metabolic process"/>
    <property type="evidence" value="ECO:0007669"/>
    <property type="project" value="InterPro"/>
</dbReference>
<dbReference type="InterPro" id="IPR029052">
    <property type="entry name" value="Metallo-depent_PP-like"/>
</dbReference>
<protein>
    <submittedName>
        <fullName evidence="6">Unannotated protein</fullName>
    </submittedName>
</protein>
<dbReference type="InterPro" id="IPR050535">
    <property type="entry name" value="DNA_Repair-Maintenance_Comp"/>
</dbReference>
<name>A0A6J6EE58_9ZZZZ</name>
<proteinExistence type="predicted"/>
<feature type="compositionally biased region" description="Acidic residues" evidence="4">
    <location>
        <begin position="383"/>
        <end position="401"/>
    </location>
</feature>
<feature type="region of interest" description="Disordered" evidence="4">
    <location>
        <begin position="382"/>
        <end position="401"/>
    </location>
</feature>
<keyword evidence="1" id="KW-0540">Nuclease</keyword>
<dbReference type="Pfam" id="PF00149">
    <property type="entry name" value="Metallophos"/>
    <property type="match status" value="1"/>
</dbReference>
<evidence type="ECO:0000256" key="2">
    <source>
        <dbReference type="ARBA" id="ARBA00022801"/>
    </source>
</evidence>
<organism evidence="6">
    <name type="scientific">freshwater metagenome</name>
    <dbReference type="NCBI Taxonomy" id="449393"/>
    <lineage>
        <taxon>unclassified sequences</taxon>
        <taxon>metagenomes</taxon>
        <taxon>ecological metagenomes</taxon>
    </lineage>
</organism>
<dbReference type="PANTHER" id="PTHR30337">
    <property type="entry name" value="COMPONENT OF ATP-DEPENDENT DSDNA EXONUCLEASE"/>
    <property type="match status" value="1"/>
</dbReference>
<dbReference type="EMBL" id="CAEZTL010000087">
    <property type="protein sequence ID" value="CAB4573505.1"/>
    <property type="molecule type" value="Genomic_DNA"/>
</dbReference>
<evidence type="ECO:0000313" key="6">
    <source>
        <dbReference type="EMBL" id="CAB4573505.1"/>
    </source>
</evidence>
<feature type="domain" description="Calcineurin-like phosphoesterase" evidence="5">
    <location>
        <begin position="1"/>
        <end position="222"/>
    </location>
</feature>
<keyword evidence="3" id="KW-0269">Exonuclease</keyword>
<reference evidence="6" key="1">
    <citation type="submission" date="2020-05" db="EMBL/GenBank/DDBJ databases">
        <authorList>
            <person name="Chiriac C."/>
            <person name="Salcher M."/>
            <person name="Ghai R."/>
            <person name="Kavagutti S V."/>
        </authorList>
    </citation>
    <scope>NUCLEOTIDE SEQUENCE</scope>
</reference>
<evidence type="ECO:0000259" key="5">
    <source>
        <dbReference type="Pfam" id="PF00149"/>
    </source>
</evidence>
<dbReference type="PANTHER" id="PTHR30337:SF0">
    <property type="entry name" value="NUCLEASE SBCCD SUBUNIT D"/>
    <property type="match status" value="1"/>
</dbReference>
<keyword evidence="2" id="KW-0378">Hydrolase</keyword>
<dbReference type="InterPro" id="IPR041796">
    <property type="entry name" value="Mre11_N"/>
</dbReference>
<dbReference type="AlphaFoldDB" id="A0A6J6EE58"/>
<evidence type="ECO:0000256" key="1">
    <source>
        <dbReference type="ARBA" id="ARBA00022722"/>
    </source>
</evidence>
<sequence length="401" mass="44698">MRILHTSDWHLGRSLMGFDLHDPQQVFIDHIISVVKEEKVDVLLISGDIYDRSMPSLASIDLLSYALSALTKITKVAISSGNHDSARRLGFGKEIFENSNLFIRTTVDDITKPALIPFEGDQLAIYGIPYLDPYTTAGLLLERDKDGKLPPASHHSVLDAAMKRITAHRKDVKANKTIVMSHAWYAGGEPSDSDTNIGGLGLASLELLKGFDYAALGHLHKPKEIDNHIRYSGSALPYSFSEKDVAKLSYLVDIGKDGVKVKEIPSPVYKTMHVLEDTMENLLKSAKYKGLEDQFVKIRIKDERPPVNPKIALADRFGFIVELYTESIELETKNFEEIKLMSPEDLVGTFLTEIRNYSADAWEAKEIKAAIQRIQAGAPIENYEGDECTHEEDDAPAEVEA</sequence>
<dbReference type="NCBIfam" id="TIGR00619">
    <property type="entry name" value="sbcd"/>
    <property type="match status" value="1"/>
</dbReference>
<dbReference type="InterPro" id="IPR004843">
    <property type="entry name" value="Calcineurin-like_PHP"/>
</dbReference>
<dbReference type="SUPFAM" id="SSF56300">
    <property type="entry name" value="Metallo-dependent phosphatases"/>
    <property type="match status" value="1"/>
</dbReference>
<dbReference type="GO" id="GO:0008408">
    <property type="term" value="F:3'-5' exonuclease activity"/>
    <property type="evidence" value="ECO:0007669"/>
    <property type="project" value="InterPro"/>
</dbReference>